<dbReference type="InterPro" id="IPR036291">
    <property type="entry name" value="NAD(P)-bd_dom_sf"/>
</dbReference>
<evidence type="ECO:0000259" key="1">
    <source>
        <dbReference type="Pfam" id="PF01408"/>
    </source>
</evidence>
<dbReference type="Gene3D" id="3.40.50.720">
    <property type="entry name" value="NAD(P)-binding Rossmann-like Domain"/>
    <property type="match status" value="1"/>
</dbReference>
<dbReference type="InterPro" id="IPR000683">
    <property type="entry name" value="Gfo/Idh/MocA-like_OxRdtase_N"/>
</dbReference>
<proteinExistence type="predicted"/>
<dbReference type="PANTHER" id="PTHR43377">
    <property type="entry name" value="BILIVERDIN REDUCTASE A"/>
    <property type="match status" value="1"/>
</dbReference>
<organism evidence="3 4">
    <name type="scientific">Paraburkholderia elongata</name>
    <dbReference type="NCBI Taxonomy" id="2675747"/>
    <lineage>
        <taxon>Bacteria</taxon>
        <taxon>Pseudomonadati</taxon>
        <taxon>Pseudomonadota</taxon>
        <taxon>Betaproteobacteria</taxon>
        <taxon>Burkholderiales</taxon>
        <taxon>Burkholderiaceae</taxon>
        <taxon>Paraburkholderia</taxon>
    </lineage>
</organism>
<gene>
    <name evidence="3" type="ORF">GNZ13_50055</name>
</gene>
<comment type="caution">
    <text evidence="3">The sequence shown here is derived from an EMBL/GenBank/DDBJ whole genome shotgun (WGS) entry which is preliminary data.</text>
</comment>
<dbReference type="Pfam" id="PF22725">
    <property type="entry name" value="GFO_IDH_MocA_C3"/>
    <property type="match status" value="1"/>
</dbReference>
<dbReference type="AlphaFoldDB" id="A0A972P1M2"/>
<dbReference type="Proteomes" id="UP000655523">
    <property type="component" value="Unassembled WGS sequence"/>
</dbReference>
<evidence type="ECO:0000313" key="3">
    <source>
        <dbReference type="EMBL" id="NPT62438.1"/>
    </source>
</evidence>
<dbReference type="Pfam" id="PF01408">
    <property type="entry name" value="GFO_IDH_MocA"/>
    <property type="match status" value="1"/>
</dbReference>
<keyword evidence="4" id="KW-1185">Reference proteome</keyword>
<dbReference type="SUPFAM" id="SSF51735">
    <property type="entry name" value="NAD(P)-binding Rossmann-fold domains"/>
    <property type="match status" value="1"/>
</dbReference>
<dbReference type="PANTHER" id="PTHR43377:SF1">
    <property type="entry name" value="BILIVERDIN REDUCTASE A"/>
    <property type="match status" value="1"/>
</dbReference>
<reference evidence="3 4" key="1">
    <citation type="submission" date="2019-11" db="EMBL/GenBank/DDBJ databases">
        <title>Metabolism of dissolved organic matter in forest soils.</title>
        <authorList>
            <person name="Cyle K.T."/>
            <person name="Wilhelm R.C."/>
            <person name="Martinez C.E."/>
        </authorList>
    </citation>
    <scope>NUCLEOTIDE SEQUENCE [LARGE SCALE GENOMIC DNA]</scope>
    <source>
        <strain evidence="3 4">5N</strain>
    </source>
</reference>
<dbReference type="InterPro" id="IPR055170">
    <property type="entry name" value="GFO_IDH_MocA-like_dom"/>
</dbReference>
<evidence type="ECO:0000259" key="2">
    <source>
        <dbReference type="Pfam" id="PF22725"/>
    </source>
</evidence>
<protein>
    <submittedName>
        <fullName evidence="3">Gfo/Idh/MocA family oxidoreductase</fullName>
    </submittedName>
</protein>
<evidence type="ECO:0000313" key="4">
    <source>
        <dbReference type="Proteomes" id="UP000655523"/>
    </source>
</evidence>
<dbReference type="GO" id="GO:0000166">
    <property type="term" value="F:nucleotide binding"/>
    <property type="evidence" value="ECO:0007669"/>
    <property type="project" value="InterPro"/>
</dbReference>
<feature type="domain" description="Gfo/Idh/MocA-like oxidoreductase N-terminal" evidence="1">
    <location>
        <begin position="6"/>
        <end position="124"/>
    </location>
</feature>
<dbReference type="RefSeq" id="WP_172178902.1">
    <property type="nucleotide sequence ID" value="NZ_WOEZ01000327.1"/>
</dbReference>
<accession>A0A972P1M2</accession>
<name>A0A972P1M2_9BURK</name>
<dbReference type="InterPro" id="IPR051450">
    <property type="entry name" value="Gfo/Idh/MocA_Oxidoreductases"/>
</dbReference>
<dbReference type="SUPFAM" id="SSF55347">
    <property type="entry name" value="Glyceraldehyde-3-phosphate dehydrogenase-like, C-terminal domain"/>
    <property type="match status" value="1"/>
</dbReference>
<sequence length="410" mass="45053">MEQRRLRIGVAGLGRAFSLMLPTFLNDPRVELVAACDPRPEARRQFEKDFDAPTYGDVPDLAADANVEVIYVASPHQFHASHTEVAAAHGKHVLVEKPIALSVEECDRMISACRDASVTLIVGHCHSFDTPYLETRKLIESGAFGSVRMIHALNFTDYLYRPRRPEELSTAEGGGAVFSQAAHQVDIVRLLAGQRATRIRATVGSWDPSRPTEGAYSAILWFEAGAFASLSYNGYGHFDSDEWTGWIGEMGNPKCPDTYGSARRRLATLVSRDEEASLKAAGTYGGASYQPPTNQGGQPRQHQHFGPLIVSCEKGDLRPLPDSVVIYGDQHIEKRNIDAPIVPRAEVIDELYAAVVEHITPIHDGEWAKDTLKICVAMLESSRQGRDIELAACEYCGDLIALSKHSGSKR</sequence>
<dbReference type="Gene3D" id="3.30.360.10">
    <property type="entry name" value="Dihydrodipicolinate Reductase, domain 2"/>
    <property type="match status" value="1"/>
</dbReference>
<feature type="domain" description="GFO/IDH/MocA-like oxidoreductase" evidence="2">
    <location>
        <begin position="132"/>
        <end position="239"/>
    </location>
</feature>
<dbReference type="EMBL" id="WOEZ01000327">
    <property type="protein sequence ID" value="NPT62438.1"/>
    <property type="molecule type" value="Genomic_DNA"/>
</dbReference>